<dbReference type="SFLD" id="SFLDG01170">
    <property type="entry name" value="Pyruvoyl-dependent_arginine_de"/>
    <property type="match status" value="1"/>
</dbReference>
<dbReference type="EC" id="4.1.1.19" evidence="3"/>
<dbReference type="HAMAP" id="MF_01404">
    <property type="entry name" value="PvlArgDC"/>
    <property type="match status" value="1"/>
</dbReference>
<dbReference type="KEGG" id="bacg:D2962_12055"/>
<gene>
    <name evidence="9" type="ORF">D2962_12055</name>
</gene>
<comment type="catalytic activity">
    <reaction evidence="8">
        <text>L-arginine + H(+) = agmatine + CO2</text>
        <dbReference type="Rhea" id="RHEA:17641"/>
        <dbReference type="ChEBI" id="CHEBI:15378"/>
        <dbReference type="ChEBI" id="CHEBI:16526"/>
        <dbReference type="ChEBI" id="CHEBI:32682"/>
        <dbReference type="ChEBI" id="CHEBI:58145"/>
        <dbReference type="EC" id="4.1.1.19"/>
    </reaction>
</comment>
<evidence type="ECO:0000256" key="7">
    <source>
        <dbReference type="ARBA" id="ARBA00023317"/>
    </source>
</evidence>
<name>A0A3G2R788_9FIRM</name>
<evidence type="ECO:0000256" key="6">
    <source>
        <dbReference type="ARBA" id="ARBA00023239"/>
    </source>
</evidence>
<dbReference type="RefSeq" id="WP_122015106.1">
    <property type="nucleotide sequence ID" value="NZ_CP033169.1"/>
</dbReference>
<dbReference type="EMBL" id="CP033169">
    <property type="protein sequence ID" value="AYO31235.1"/>
    <property type="molecule type" value="Genomic_DNA"/>
</dbReference>
<keyword evidence="5" id="KW-0210">Decarboxylase</keyword>
<dbReference type="AlphaFoldDB" id="A0A3G2R788"/>
<dbReference type="Gene3D" id="3.30.60.30">
    <property type="match status" value="1"/>
</dbReference>
<proteinExistence type="inferred from homology"/>
<evidence type="ECO:0000256" key="5">
    <source>
        <dbReference type="ARBA" id="ARBA00022793"/>
    </source>
</evidence>
<dbReference type="Gene3D" id="3.50.20.10">
    <property type="entry name" value="Pyruvoyl-Dependent Histidine Decarboxylase, subunit B"/>
    <property type="match status" value="1"/>
</dbReference>
<dbReference type="Proteomes" id="UP000280960">
    <property type="component" value="Chromosome"/>
</dbReference>
<dbReference type="Pfam" id="PF01862">
    <property type="entry name" value="PvlArgDC"/>
    <property type="match status" value="1"/>
</dbReference>
<keyword evidence="6 9" id="KW-0456">Lyase</keyword>
<dbReference type="SFLD" id="SFLDS00055">
    <property type="entry name" value="Pyruvoyl-Dependent_Histidine/A"/>
    <property type="match status" value="1"/>
</dbReference>
<evidence type="ECO:0000256" key="8">
    <source>
        <dbReference type="ARBA" id="ARBA00049309"/>
    </source>
</evidence>
<evidence type="ECO:0000256" key="4">
    <source>
        <dbReference type="ARBA" id="ARBA00014727"/>
    </source>
</evidence>
<keyword evidence="10" id="KW-1185">Reference proteome</keyword>
<dbReference type="PANTHER" id="PTHR40438">
    <property type="entry name" value="PYRUVOYL-DEPENDENT ARGININE DECARBOXYLASE"/>
    <property type="match status" value="1"/>
</dbReference>
<keyword evidence="7" id="KW-0670">Pyruvate</keyword>
<evidence type="ECO:0000256" key="2">
    <source>
        <dbReference type="ARBA" id="ARBA00008611"/>
    </source>
</evidence>
<accession>A0A3G2R788</accession>
<dbReference type="PANTHER" id="PTHR40438:SF1">
    <property type="entry name" value="PYRUVOYL-DEPENDENT ARGININE DECARBOXYLASE"/>
    <property type="match status" value="1"/>
</dbReference>
<protein>
    <recommendedName>
        <fullName evidence="4">Pyruvoyl-dependent arginine decarboxylase AaxB</fullName>
        <ecNumber evidence="3">4.1.1.19</ecNumber>
    </recommendedName>
</protein>
<dbReference type="SUPFAM" id="SSF56271">
    <property type="entry name" value="Pyruvoyl-dependent histidine and arginine decarboxylases"/>
    <property type="match status" value="1"/>
</dbReference>
<sequence>MLPMPTKYRMVAGSSEGATELNAFDGALLSAGAGNLNLLRVSSILPPGAVYDETLVIPPGNLVPVAYGSIVNSRPGATISAAVAVGIPEDGDYGVIMELSGEFDRFTAESRIRQMVVNAFKIRNKPLADVRICSAEHMVDKIGCAFAGVLLWY</sequence>
<evidence type="ECO:0000313" key="10">
    <source>
        <dbReference type="Proteomes" id="UP000280960"/>
    </source>
</evidence>
<dbReference type="SFLD" id="SFLDF00471">
    <property type="entry name" value="Pyruvoyl-dependent_arginine_de"/>
    <property type="match status" value="1"/>
</dbReference>
<reference evidence="9 10" key="1">
    <citation type="submission" date="2018-10" db="EMBL/GenBank/DDBJ databases">
        <authorList>
            <person name="Zhang X."/>
        </authorList>
    </citation>
    <scope>NUCLEOTIDE SEQUENCE [LARGE SCALE GENOMIC DNA]</scope>
    <source>
        <strain evidence="9 10">SK-G1</strain>
    </source>
</reference>
<dbReference type="InterPro" id="IPR016105">
    <property type="entry name" value="Pyr-dep_his/arg-deCO2ase_sand"/>
</dbReference>
<dbReference type="GO" id="GO:0006527">
    <property type="term" value="P:L-arginine catabolic process"/>
    <property type="evidence" value="ECO:0007669"/>
    <property type="project" value="InterPro"/>
</dbReference>
<comment type="cofactor">
    <cofactor evidence="1">
        <name>pyruvate</name>
        <dbReference type="ChEBI" id="CHEBI:15361"/>
    </cofactor>
</comment>
<dbReference type="InterPro" id="IPR016104">
    <property type="entry name" value="Pyr-dep_his/arg-deCO2ase"/>
</dbReference>
<evidence type="ECO:0000256" key="1">
    <source>
        <dbReference type="ARBA" id="ARBA00001928"/>
    </source>
</evidence>
<dbReference type="GO" id="GO:0008792">
    <property type="term" value="F:arginine decarboxylase activity"/>
    <property type="evidence" value="ECO:0007669"/>
    <property type="project" value="UniProtKB-EC"/>
</dbReference>
<evidence type="ECO:0000313" key="9">
    <source>
        <dbReference type="EMBL" id="AYO31235.1"/>
    </source>
</evidence>
<comment type="similarity">
    <text evidence="2">Belongs to the pyruvoyl-dependent arginine decarboxylase family.</text>
</comment>
<organism evidence="9 10">
    <name type="scientific">Biomaibacter acetigenes</name>
    <dbReference type="NCBI Taxonomy" id="2316383"/>
    <lineage>
        <taxon>Bacteria</taxon>
        <taxon>Bacillati</taxon>
        <taxon>Bacillota</taxon>
        <taxon>Clostridia</taxon>
        <taxon>Thermosediminibacterales</taxon>
        <taxon>Tepidanaerobacteraceae</taxon>
        <taxon>Biomaibacter</taxon>
    </lineage>
</organism>
<dbReference type="NCBIfam" id="TIGR00286">
    <property type="entry name" value="pyruvoyl-dependent arginine decarboxylase"/>
    <property type="match status" value="1"/>
</dbReference>
<dbReference type="InterPro" id="IPR002724">
    <property type="entry name" value="Pyruvoyl-dep_arg_deCO2ase"/>
</dbReference>
<evidence type="ECO:0000256" key="3">
    <source>
        <dbReference type="ARBA" id="ARBA00012426"/>
    </source>
</evidence>